<keyword evidence="4" id="KW-0645">Protease</keyword>
<evidence type="ECO:0000256" key="4">
    <source>
        <dbReference type="RuleBase" id="RU361156"/>
    </source>
</evidence>
<evidence type="ECO:0000256" key="2">
    <source>
        <dbReference type="ARBA" id="ARBA00009431"/>
    </source>
</evidence>
<evidence type="ECO:0000313" key="6">
    <source>
        <dbReference type="Proteomes" id="UP000323506"/>
    </source>
</evidence>
<reference evidence="5 6" key="1">
    <citation type="submission" date="2019-06" db="EMBL/GenBank/DDBJ databases">
        <title>WGS assembly of Gossypium darwinii.</title>
        <authorList>
            <person name="Chen Z.J."/>
            <person name="Sreedasyam A."/>
            <person name="Ando A."/>
            <person name="Song Q."/>
            <person name="De L."/>
            <person name="Hulse-Kemp A."/>
            <person name="Ding M."/>
            <person name="Ye W."/>
            <person name="Kirkbride R."/>
            <person name="Jenkins J."/>
            <person name="Plott C."/>
            <person name="Lovell J."/>
            <person name="Lin Y.-M."/>
            <person name="Vaughn R."/>
            <person name="Liu B."/>
            <person name="Li W."/>
            <person name="Simpson S."/>
            <person name="Scheffler B."/>
            <person name="Saski C."/>
            <person name="Grover C."/>
            <person name="Hu G."/>
            <person name="Conover J."/>
            <person name="Carlson J."/>
            <person name="Shu S."/>
            <person name="Boston L."/>
            <person name="Williams M."/>
            <person name="Peterson D."/>
            <person name="Mcgee K."/>
            <person name="Jones D."/>
            <person name="Wendel J."/>
            <person name="Stelly D."/>
            <person name="Grimwood J."/>
            <person name="Schmutz J."/>
        </authorList>
    </citation>
    <scope>NUCLEOTIDE SEQUENCE [LARGE SCALE GENOMIC DNA]</scope>
    <source>
        <strain evidence="5">1808015.09</strain>
    </source>
</reference>
<dbReference type="AlphaFoldDB" id="A0A5D2FZK6"/>
<dbReference type="PRINTS" id="PR00724">
    <property type="entry name" value="CRBOXYPTASEC"/>
</dbReference>
<dbReference type="GO" id="GO:0005576">
    <property type="term" value="C:extracellular region"/>
    <property type="evidence" value="ECO:0007669"/>
    <property type="project" value="UniProtKB-SubCell"/>
</dbReference>
<organism evidence="5 6">
    <name type="scientific">Gossypium darwinii</name>
    <name type="common">Darwin's cotton</name>
    <name type="synonym">Gossypium barbadense var. darwinii</name>
    <dbReference type="NCBI Taxonomy" id="34276"/>
    <lineage>
        <taxon>Eukaryota</taxon>
        <taxon>Viridiplantae</taxon>
        <taxon>Streptophyta</taxon>
        <taxon>Embryophyta</taxon>
        <taxon>Tracheophyta</taxon>
        <taxon>Spermatophyta</taxon>
        <taxon>Magnoliopsida</taxon>
        <taxon>eudicotyledons</taxon>
        <taxon>Gunneridae</taxon>
        <taxon>Pentapetalae</taxon>
        <taxon>rosids</taxon>
        <taxon>malvids</taxon>
        <taxon>Malvales</taxon>
        <taxon>Malvaceae</taxon>
        <taxon>Malvoideae</taxon>
        <taxon>Gossypium</taxon>
    </lineage>
</organism>
<dbReference type="PANTHER" id="PTHR11802:SF254">
    <property type="entry name" value="SERINE CARBOXYPEPTIDASE-LIKE 20"/>
    <property type="match status" value="1"/>
</dbReference>
<evidence type="ECO:0000313" key="5">
    <source>
        <dbReference type="EMBL" id="TYH10586.1"/>
    </source>
</evidence>
<gene>
    <name evidence="5" type="ORF">ES288_A07G188800v1</name>
</gene>
<keyword evidence="6" id="KW-1185">Reference proteome</keyword>
<keyword evidence="4" id="KW-0378">Hydrolase</keyword>
<dbReference type="Gene3D" id="3.40.50.1820">
    <property type="entry name" value="alpha/beta hydrolase"/>
    <property type="match status" value="1"/>
</dbReference>
<comment type="similarity">
    <text evidence="2 4">Belongs to the peptidase S10 family.</text>
</comment>
<evidence type="ECO:0000256" key="1">
    <source>
        <dbReference type="ARBA" id="ARBA00004613"/>
    </source>
</evidence>
<dbReference type="GO" id="GO:0019748">
    <property type="term" value="P:secondary metabolic process"/>
    <property type="evidence" value="ECO:0007669"/>
    <property type="project" value="TreeGrafter"/>
</dbReference>
<accession>A0A5D2FZK6</accession>
<dbReference type="Pfam" id="PF00450">
    <property type="entry name" value="Peptidase_S10"/>
    <property type="match status" value="3"/>
</dbReference>
<comment type="subcellular location">
    <subcellularLocation>
        <location evidence="1">Secreted</location>
    </subcellularLocation>
</comment>
<name>A0A5D2FZK6_GOSDA</name>
<keyword evidence="3" id="KW-0964">Secreted</keyword>
<proteinExistence type="inferred from homology"/>
<dbReference type="Proteomes" id="UP000323506">
    <property type="component" value="Chromosome A07"/>
</dbReference>
<evidence type="ECO:0000256" key="3">
    <source>
        <dbReference type="ARBA" id="ARBA00022525"/>
    </source>
</evidence>
<dbReference type="GO" id="GO:0016747">
    <property type="term" value="F:acyltransferase activity, transferring groups other than amino-acyl groups"/>
    <property type="evidence" value="ECO:0007669"/>
    <property type="project" value="TreeGrafter"/>
</dbReference>
<dbReference type="EC" id="3.4.16.-" evidence="4"/>
<dbReference type="SUPFAM" id="SSF53474">
    <property type="entry name" value="alpha/beta-Hydrolases"/>
    <property type="match status" value="1"/>
</dbReference>
<dbReference type="InterPro" id="IPR018202">
    <property type="entry name" value="Ser_caboxypep_ser_AS"/>
</dbReference>
<dbReference type="InterPro" id="IPR001563">
    <property type="entry name" value="Peptidase_S10"/>
</dbReference>
<dbReference type="PANTHER" id="PTHR11802">
    <property type="entry name" value="SERINE PROTEASE FAMILY S10 SERINE CARBOXYPEPTIDASE"/>
    <property type="match status" value="1"/>
</dbReference>
<keyword evidence="4" id="KW-0121">Carboxypeptidase</keyword>
<dbReference type="InterPro" id="IPR029058">
    <property type="entry name" value="AB_hydrolase_fold"/>
</dbReference>
<dbReference type="GO" id="GO:0004185">
    <property type="term" value="F:serine-type carboxypeptidase activity"/>
    <property type="evidence" value="ECO:0007669"/>
    <property type="project" value="UniProtKB-UniRule"/>
</dbReference>
<dbReference type="Gene3D" id="3.40.50.12670">
    <property type="match status" value="1"/>
</dbReference>
<protein>
    <recommendedName>
        <fullName evidence="4">Carboxypeptidase</fullName>
        <ecNumber evidence="4">3.4.16.-</ecNumber>
    </recommendedName>
</protein>
<sequence>MCLKVKLIECSALEDALITHLPGFFGIFLSNHSSGYVNIDKSNGKNLFYCFVESERKPSEDPVVLWLNGGPRCSALMYNDLHGTFTVSMFHVIFYMTMMNAEMNAGGTLFFSVGGPFNFEEAKTEGSMPYLHINPYSWSKMIDLFILISPIFRGSNIIYLDSPVGVGLSYSKNQSDYVTGDLQTVANTHAFLLKWFELYPKFLSNMLFIAGESYAGIYVPTLSYEVGYLVGNGFTNVEFDGNSFVPFAYGMDLISDYLYEEVTNECMGNFYNPHNDTCETKLEKVDEVKPCYHDPDAAETKDVKIRLLSSFWKLGETDKPLAVLKRMFGRAWPFRAPVRDGIVLTWPELLNRQSVPCTNDEVATAWLNDGAVRKAIHAEGYHKNLTSRGYWALIFNEDDDMCVPFTGSEAWTRSIGYKIVDEWRPWIYNGQVAGYLQGYENNLTFLTIKGAGHTLPDYKPQEALYFYTGFLAEKSIWACFIFFIQV</sequence>
<dbReference type="EMBL" id="CM017694">
    <property type="protein sequence ID" value="TYH10586.1"/>
    <property type="molecule type" value="Genomic_DNA"/>
</dbReference>
<dbReference type="GO" id="GO:0006508">
    <property type="term" value="P:proteolysis"/>
    <property type="evidence" value="ECO:0007669"/>
    <property type="project" value="UniProtKB-KW"/>
</dbReference>
<dbReference type="PROSITE" id="PS00131">
    <property type="entry name" value="CARBOXYPEPT_SER_SER"/>
    <property type="match status" value="1"/>
</dbReference>